<protein>
    <submittedName>
        <fullName evidence="1">Uncharacterized protein</fullName>
    </submittedName>
</protein>
<evidence type="ECO:0000313" key="1">
    <source>
        <dbReference type="EMBL" id="QHT27660.1"/>
    </source>
</evidence>
<sequence>MSNIKAHIQNFDKSEKVVNTIDTLDGTQHVTFLT</sequence>
<dbReference type="EMBL" id="MN739826">
    <property type="protein sequence ID" value="QHT27660.1"/>
    <property type="molecule type" value="Genomic_DNA"/>
</dbReference>
<reference evidence="1" key="1">
    <citation type="journal article" date="2020" name="Nature">
        <title>Giant virus diversity and host interactions through global metagenomics.</title>
        <authorList>
            <person name="Schulz F."/>
            <person name="Roux S."/>
            <person name="Paez-Espino D."/>
            <person name="Jungbluth S."/>
            <person name="Walsh D.A."/>
            <person name="Denef V.J."/>
            <person name="McMahon K.D."/>
            <person name="Konstantinidis K.T."/>
            <person name="Eloe-Fadrosh E.A."/>
            <person name="Kyrpides N.C."/>
            <person name="Woyke T."/>
        </authorList>
    </citation>
    <scope>NUCLEOTIDE SEQUENCE</scope>
    <source>
        <strain evidence="1">GVMAG-M-3300023179-33</strain>
    </source>
</reference>
<organism evidence="1">
    <name type="scientific">viral metagenome</name>
    <dbReference type="NCBI Taxonomy" id="1070528"/>
    <lineage>
        <taxon>unclassified sequences</taxon>
        <taxon>metagenomes</taxon>
        <taxon>organismal metagenomes</taxon>
    </lineage>
</organism>
<proteinExistence type="predicted"/>
<accession>A0A6C0EGZ2</accession>
<name>A0A6C0EGZ2_9ZZZZ</name>
<dbReference type="AlphaFoldDB" id="A0A6C0EGZ2"/>